<keyword evidence="1" id="KW-0812">Transmembrane</keyword>
<accession>A0ABQ1RLH8</accession>
<evidence type="ECO:0000313" key="3">
    <source>
        <dbReference type="EMBL" id="GGD71889.1"/>
    </source>
</evidence>
<keyword evidence="1" id="KW-1133">Transmembrane helix</keyword>
<keyword evidence="1" id="KW-0472">Membrane</keyword>
<dbReference type="EMBL" id="BMCM01000002">
    <property type="protein sequence ID" value="GGD71889.1"/>
    <property type="molecule type" value="Genomic_DNA"/>
</dbReference>
<comment type="caution">
    <text evidence="3">The sequence shown here is derived from an EMBL/GenBank/DDBJ whole genome shotgun (WGS) entry which is preliminary data.</text>
</comment>
<evidence type="ECO:0000313" key="4">
    <source>
        <dbReference type="Proteomes" id="UP000629365"/>
    </source>
</evidence>
<keyword evidence="4" id="KW-1185">Reference proteome</keyword>
<feature type="domain" description="DUF4350" evidence="2">
    <location>
        <begin position="62"/>
        <end position="230"/>
    </location>
</feature>
<reference evidence="4" key="1">
    <citation type="journal article" date="2019" name="Int. J. Syst. Evol. Microbiol.">
        <title>The Global Catalogue of Microorganisms (GCM) 10K type strain sequencing project: providing services to taxonomists for standard genome sequencing and annotation.</title>
        <authorList>
            <consortium name="The Broad Institute Genomics Platform"/>
            <consortium name="The Broad Institute Genome Sequencing Center for Infectious Disease"/>
            <person name="Wu L."/>
            <person name="Ma J."/>
        </authorList>
    </citation>
    <scope>NUCLEOTIDE SEQUENCE [LARGE SCALE GENOMIC DNA]</scope>
    <source>
        <strain evidence="4">CCM 7640</strain>
    </source>
</reference>
<sequence>MTMTAEPVAEAAERAPSTAVREKGRLRSALGWAAIAALVIVFALFIGSITINAPGSRGALDPESADESGALALAELLRDQGVDITITRTRSEAAAALDADSTLVMADPFALSDQAVEDLIAPADRTVILSSASRLLRILELGENAPATSDADVNAQCGLPELANVGAVHPDRFFTPADGVTGCYTDTDGAAALLVDDSGDRRVALIEGSALFGNEHLAENGNAALGLALLGQSDHVVWYVPSFDDSDIEAQSVDTLAALTPEWVTPAILLLLFAGIVAGIARGQRFGPLVAETLPVTVRASETMHGRARLTAKAADAAHAARALRDGSLRRLAARLGLTARSTPSEIADAASDRLRIPRGSLHQLLAGDLPSSDSELIDTARRLAELETAVETAVHVERNTP</sequence>
<protein>
    <recommendedName>
        <fullName evidence="2">DUF4350 domain-containing protein</fullName>
    </recommendedName>
</protein>
<evidence type="ECO:0000259" key="2">
    <source>
        <dbReference type="Pfam" id="PF14258"/>
    </source>
</evidence>
<name>A0ABQ1RLH8_9MICO</name>
<gene>
    <name evidence="3" type="ORF">GCM10007269_13820</name>
</gene>
<dbReference type="InterPro" id="IPR025646">
    <property type="entry name" value="DUF4350"/>
</dbReference>
<dbReference type="Proteomes" id="UP000629365">
    <property type="component" value="Unassembled WGS sequence"/>
</dbReference>
<dbReference type="Pfam" id="PF14258">
    <property type="entry name" value="DUF4350"/>
    <property type="match status" value="1"/>
</dbReference>
<organism evidence="3 4">
    <name type="scientific">Microbacterium murale</name>
    <dbReference type="NCBI Taxonomy" id="1081040"/>
    <lineage>
        <taxon>Bacteria</taxon>
        <taxon>Bacillati</taxon>
        <taxon>Actinomycetota</taxon>
        <taxon>Actinomycetes</taxon>
        <taxon>Micrococcales</taxon>
        <taxon>Microbacteriaceae</taxon>
        <taxon>Microbacterium</taxon>
    </lineage>
</organism>
<proteinExistence type="predicted"/>
<feature type="transmembrane region" description="Helical" evidence="1">
    <location>
        <begin position="29"/>
        <end position="51"/>
    </location>
</feature>
<evidence type="ECO:0000256" key="1">
    <source>
        <dbReference type="SAM" id="Phobius"/>
    </source>
</evidence>